<dbReference type="PANTHER" id="PTHR10589:SF16">
    <property type="entry name" value="UBIQUITIN CARBOXYL-TERMINAL HYDROLASE ISOZYME L5"/>
    <property type="match status" value="1"/>
</dbReference>
<evidence type="ECO:0000256" key="2">
    <source>
        <dbReference type="ARBA" id="ARBA00009326"/>
    </source>
</evidence>
<keyword evidence="14" id="KW-1185">Reference proteome</keyword>
<sequence>MDDELEAGWSLTESDPLVFTQLLQDIGIKGLQVDDVYSLDPGTLETLQPVHALIFLFKWVGDTPQNQALAQGSSDGLEGEEITNPDDYLGLYFANQVINNSCGTLAALNAVMNIAPQEGQTPDESISHGDELQNLRDFGVGMNAVDLGYLITNSDRIRQVHNSFSASSPFSISQHPSLQHSDKEDPYHFVAYVPVQGCLWELDGLRRGPIRHGAVDEQGEGWLGKAREVIEKRIATYGEGSLMFNLLCVRSAAIPRLQRLIADPTTPRDFIPTYQSQLAAEREKVRRGKLENGLRRNNLVPLMVELTKILGEQKGQEQGKSVLLEATEKARVVGRERRERRGE</sequence>
<keyword evidence="3 7" id="KW-0645">Protease</keyword>
<dbReference type="GO" id="GO:0004843">
    <property type="term" value="F:cysteine-type deubiquitinase activity"/>
    <property type="evidence" value="ECO:0007669"/>
    <property type="project" value="UniProtKB-UniRule"/>
</dbReference>
<protein>
    <recommendedName>
        <fullName evidence="7 11">Ubiquitin carboxyl-terminal hydrolase</fullName>
        <ecNumber evidence="7 11">3.4.19.12</ecNumber>
    </recommendedName>
</protein>
<dbReference type="GO" id="GO:0005737">
    <property type="term" value="C:cytoplasm"/>
    <property type="evidence" value="ECO:0007669"/>
    <property type="project" value="TreeGrafter"/>
</dbReference>
<dbReference type="InterPro" id="IPR038765">
    <property type="entry name" value="Papain-like_cys_pep_sf"/>
</dbReference>
<dbReference type="InterPro" id="IPR001578">
    <property type="entry name" value="Peptidase_C12_UCH"/>
</dbReference>
<dbReference type="Pfam" id="PF18031">
    <property type="entry name" value="UCH_C"/>
    <property type="match status" value="1"/>
</dbReference>
<evidence type="ECO:0000256" key="9">
    <source>
        <dbReference type="PIRSR" id="PIRSR038120-2"/>
    </source>
</evidence>
<keyword evidence="5 7" id="KW-0378">Hydrolase</keyword>
<dbReference type="PIRSF" id="PIRSF038120">
    <property type="entry name" value="Ubiquitinyl_hydrolase_UCH37"/>
    <property type="match status" value="1"/>
</dbReference>
<feature type="active site" description="Proton donor" evidence="8 10">
    <location>
        <position position="188"/>
    </location>
</feature>
<feature type="active site" description="Nucleophile" evidence="8 10">
    <location>
        <position position="102"/>
    </location>
</feature>
<organism evidence="13 14">
    <name type="scientific">Naganishia liquefaciens</name>
    <dbReference type="NCBI Taxonomy" id="104408"/>
    <lineage>
        <taxon>Eukaryota</taxon>
        <taxon>Fungi</taxon>
        <taxon>Dikarya</taxon>
        <taxon>Basidiomycota</taxon>
        <taxon>Agaricomycotina</taxon>
        <taxon>Tremellomycetes</taxon>
        <taxon>Filobasidiales</taxon>
        <taxon>Filobasidiaceae</taxon>
        <taxon>Naganishia</taxon>
    </lineage>
</organism>
<dbReference type="OrthoDB" id="1924260at2759"/>
<dbReference type="InterPro" id="IPR017390">
    <property type="entry name" value="Ubiquitinyl_hydrolase_UCH37"/>
</dbReference>
<dbReference type="Proteomes" id="UP000620104">
    <property type="component" value="Unassembled WGS sequence"/>
</dbReference>
<evidence type="ECO:0000256" key="8">
    <source>
        <dbReference type="PIRSR" id="PIRSR038120-1"/>
    </source>
</evidence>
<evidence type="ECO:0000259" key="12">
    <source>
        <dbReference type="PROSITE" id="PS52048"/>
    </source>
</evidence>
<proteinExistence type="inferred from homology"/>
<dbReference type="AlphaFoldDB" id="A0A8H3TP83"/>
<keyword evidence="4 7" id="KW-0833">Ubl conjugation pathway</keyword>
<feature type="site" description="Transition state stabilizer" evidence="10">
    <location>
        <position position="96"/>
    </location>
</feature>
<dbReference type="InterPro" id="IPR041507">
    <property type="entry name" value="UCH_C"/>
</dbReference>
<feature type="site" description="Important for enzyme activity" evidence="9 10">
    <location>
        <position position="203"/>
    </location>
</feature>
<dbReference type="GO" id="GO:0006511">
    <property type="term" value="P:ubiquitin-dependent protein catabolic process"/>
    <property type="evidence" value="ECO:0007669"/>
    <property type="project" value="UniProtKB-UniRule"/>
</dbReference>
<comment type="similarity">
    <text evidence="2 7 10 11">Belongs to the peptidase C12 family.</text>
</comment>
<name>A0A8H3TP83_9TREE</name>
<evidence type="ECO:0000256" key="6">
    <source>
        <dbReference type="ARBA" id="ARBA00022807"/>
    </source>
</evidence>
<dbReference type="Pfam" id="PF01088">
    <property type="entry name" value="Peptidase_C12"/>
    <property type="match status" value="1"/>
</dbReference>
<evidence type="ECO:0000256" key="1">
    <source>
        <dbReference type="ARBA" id="ARBA00000707"/>
    </source>
</evidence>
<accession>A0A8H3TP83</accession>
<comment type="caution">
    <text evidence="13">The sequence shown here is derived from an EMBL/GenBank/DDBJ whole genome shotgun (WGS) entry which is preliminary data.</text>
</comment>
<reference evidence="13" key="1">
    <citation type="submission" date="2020-07" db="EMBL/GenBank/DDBJ databases">
        <title>Draft Genome Sequence of a Deep-Sea Yeast, Naganishia (Cryptococcus) liquefaciens strain N6.</title>
        <authorList>
            <person name="Han Y.W."/>
            <person name="Kajitani R."/>
            <person name="Morimoto H."/>
            <person name="Parhat M."/>
            <person name="Tsubouchi H."/>
            <person name="Bakenova O."/>
            <person name="Ogata M."/>
            <person name="Argunhan B."/>
            <person name="Aoki R."/>
            <person name="Kajiwara S."/>
            <person name="Itoh T."/>
            <person name="Iwasaki H."/>
        </authorList>
    </citation>
    <scope>NUCLEOTIDE SEQUENCE</scope>
    <source>
        <strain evidence="13">N6</strain>
    </source>
</reference>
<evidence type="ECO:0000256" key="3">
    <source>
        <dbReference type="ARBA" id="ARBA00022670"/>
    </source>
</evidence>
<dbReference type="SUPFAM" id="SSF54001">
    <property type="entry name" value="Cysteine proteinases"/>
    <property type="match status" value="1"/>
</dbReference>
<keyword evidence="6 7" id="KW-0788">Thiol protease</keyword>
<dbReference type="GO" id="GO:0016579">
    <property type="term" value="P:protein deubiquitination"/>
    <property type="evidence" value="ECO:0007669"/>
    <property type="project" value="InterPro"/>
</dbReference>
<evidence type="ECO:0000256" key="7">
    <source>
        <dbReference type="PIRNR" id="PIRNR038120"/>
    </source>
</evidence>
<dbReference type="InterPro" id="IPR036959">
    <property type="entry name" value="Peptidase_C12_UCH_sf"/>
</dbReference>
<evidence type="ECO:0000256" key="10">
    <source>
        <dbReference type="PROSITE-ProRule" id="PRU01393"/>
    </source>
</evidence>
<dbReference type="EMBL" id="BLZA01000007">
    <property type="protein sequence ID" value="GHJ84479.1"/>
    <property type="molecule type" value="Genomic_DNA"/>
</dbReference>
<evidence type="ECO:0000256" key="5">
    <source>
        <dbReference type="ARBA" id="ARBA00022801"/>
    </source>
</evidence>
<dbReference type="Gene3D" id="3.40.532.10">
    <property type="entry name" value="Peptidase C12, ubiquitin carboxyl-terminal hydrolase"/>
    <property type="match status" value="1"/>
</dbReference>
<dbReference type="EC" id="3.4.19.12" evidence="7 11"/>
<dbReference type="PANTHER" id="PTHR10589">
    <property type="entry name" value="UBIQUITIN CARBOXYL-TERMINAL HYDROLASE"/>
    <property type="match status" value="1"/>
</dbReference>
<dbReference type="PRINTS" id="PR00707">
    <property type="entry name" value="UBCTHYDRLASE"/>
</dbReference>
<gene>
    <name evidence="13" type="ORF">NliqN6_0881</name>
</gene>
<dbReference type="Gene3D" id="1.20.58.860">
    <property type="match status" value="1"/>
</dbReference>
<comment type="catalytic activity">
    <reaction evidence="1 7 10 11">
        <text>Thiol-dependent hydrolysis of ester, thioester, amide, peptide and isopeptide bonds formed by the C-terminal Gly of ubiquitin (a 76-residue protein attached to proteins as an intracellular targeting signal).</text>
        <dbReference type="EC" id="3.4.19.12"/>
    </reaction>
</comment>
<evidence type="ECO:0000313" key="14">
    <source>
        <dbReference type="Proteomes" id="UP000620104"/>
    </source>
</evidence>
<evidence type="ECO:0000256" key="11">
    <source>
        <dbReference type="RuleBase" id="RU361215"/>
    </source>
</evidence>
<evidence type="ECO:0000256" key="4">
    <source>
        <dbReference type="ARBA" id="ARBA00022786"/>
    </source>
</evidence>
<feature type="domain" description="UCH catalytic" evidence="12">
    <location>
        <begin position="8"/>
        <end position="251"/>
    </location>
</feature>
<evidence type="ECO:0000313" key="13">
    <source>
        <dbReference type="EMBL" id="GHJ84479.1"/>
    </source>
</evidence>
<dbReference type="PROSITE" id="PS52048">
    <property type="entry name" value="UCH_DOMAIN"/>
    <property type="match status" value="1"/>
</dbReference>